<sequence>MEKTSVLVLIAEDEAEIRNILQDTFEEGGFDVFLVATGEEAISALDDQGENLRAVVTDIMLGGDVTGWDVARHARQLRPEMPVVYMTGTEGVDWSALGVPNSILITKPFAPSQVLTAVSQLLNAASTPGTPPAT</sequence>
<feature type="modified residue" description="4-aspartylphosphate" evidence="2">
    <location>
        <position position="58"/>
    </location>
</feature>
<proteinExistence type="predicted"/>
<dbReference type="EMBL" id="JAJISD010000014">
    <property type="protein sequence ID" value="MCC8432383.1"/>
    <property type="molecule type" value="Genomic_DNA"/>
</dbReference>
<keyword evidence="5" id="KW-1185">Reference proteome</keyword>
<dbReference type="PANTHER" id="PTHR44591">
    <property type="entry name" value="STRESS RESPONSE REGULATOR PROTEIN 1"/>
    <property type="match status" value="1"/>
</dbReference>
<dbReference type="SUPFAM" id="SSF52172">
    <property type="entry name" value="CheY-like"/>
    <property type="match status" value="1"/>
</dbReference>
<dbReference type="Proteomes" id="UP001198862">
    <property type="component" value="Unassembled WGS sequence"/>
</dbReference>
<evidence type="ECO:0000259" key="3">
    <source>
        <dbReference type="PROSITE" id="PS50110"/>
    </source>
</evidence>
<dbReference type="PROSITE" id="PS50110">
    <property type="entry name" value="RESPONSE_REGULATORY"/>
    <property type="match status" value="1"/>
</dbReference>
<dbReference type="InterPro" id="IPR050595">
    <property type="entry name" value="Bact_response_regulator"/>
</dbReference>
<organism evidence="4 5">
    <name type="scientific">Reyranella aquatilis</name>
    <dbReference type="NCBI Taxonomy" id="2035356"/>
    <lineage>
        <taxon>Bacteria</taxon>
        <taxon>Pseudomonadati</taxon>
        <taxon>Pseudomonadota</taxon>
        <taxon>Alphaproteobacteria</taxon>
        <taxon>Hyphomicrobiales</taxon>
        <taxon>Reyranellaceae</taxon>
        <taxon>Reyranella</taxon>
    </lineage>
</organism>
<reference evidence="4 5" key="1">
    <citation type="submission" date="2021-11" db="EMBL/GenBank/DDBJ databases">
        <authorList>
            <person name="Lee D.-H."/>
            <person name="Kim S.-B."/>
        </authorList>
    </citation>
    <scope>NUCLEOTIDE SEQUENCE [LARGE SCALE GENOMIC DNA]</scope>
    <source>
        <strain evidence="4 5">KCTC 52223</strain>
    </source>
</reference>
<dbReference type="Gene3D" id="3.40.50.2300">
    <property type="match status" value="1"/>
</dbReference>
<dbReference type="RefSeq" id="WP_230553803.1">
    <property type="nucleotide sequence ID" value="NZ_JAJISD010000014.1"/>
</dbReference>
<dbReference type="SMART" id="SM00448">
    <property type="entry name" value="REC"/>
    <property type="match status" value="1"/>
</dbReference>
<evidence type="ECO:0000256" key="1">
    <source>
        <dbReference type="ARBA" id="ARBA00022553"/>
    </source>
</evidence>
<evidence type="ECO:0000313" key="5">
    <source>
        <dbReference type="Proteomes" id="UP001198862"/>
    </source>
</evidence>
<dbReference type="CDD" id="cd00156">
    <property type="entry name" value="REC"/>
    <property type="match status" value="1"/>
</dbReference>
<comment type="caution">
    <text evidence="4">The sequence shown here is derived from an EMBL/GenBank/DDBJ whole genome shotgun (WGS) entry which is preliminary data.</text>
</comment>
<dbReference type="InterPro" id="IPR001789">
    <property type="entry name" value="Sig_transdc_resp-reg_receiver"/>
</dbReference>
<evidence type="ECO:0000256" key="2">
    <source>
        <dbReference type="PROSITE-ProRule" id="PRU00169"/>
    </source>
</evidence>
<dbReference type="Pfam" id="PF00072">
    <property type="entry name" value="Response_reg"/>
    <property type="match status" value="1"/>
</dbReference>
<name>A0ABS8L211_9HYPH</name>
<protein>
    <submittedName>
        <fullName evidence="4">Response regulator</fullName>
    </submittedName>
</protein>
<gene>
    <name evidence="4" type="ORF">LJ725_25695</name>
</gene>
<feature type="domain" description="Response regulatory" evidence="3">
    <location>
        <begin position="7"/>
        <end position="122"/>
    </location>
</feature>
<accession>A0ABS8L211</accession>
<keyword evidence="1 2" id="KW-0597">Phosphoprotein</keyword>
<evidence type="ECO:0000313" key="4">
    <source>
        <dbReference type="EMBL" id="MCC8432383.1"/>
    </source>
</evidence>
<dbReference type="InterPro" id="IPR011006">
    <property type="entry name" value="CheY-like_superfamily"/>
</dbReference>
<dbReference type="PANTHER" id="PTHR44591:SF21">
    <property type="entry name" value="TWO-COMPONENT RESPONSE REGULATOR"/>
    <property type="match status" value="1"/>
</dbReference>